<dbReference type="InterPro" id="IPR040079">
    <property type="entry name" value="Glutathione_S-Trfase"/>
</dbReference>
<sequence length="222" mass="25528">MEHALKILGKASSINVRKVLWTCEELGLSYEREDWGSGFASTHSPEFLRLNPNAKVPVIIDENGALWESNTICRYLAGKHHHHHAELLPTEPAARARVEQWMDWQAIELNPSWSHAFMALVRKDPEFQDPEFQDPEFQDPHRLDVSVRDWNQKMGILEHQLATTKAYVAGPTFTLADIVIGLSVNRWLMTPIERPDYPAIDEYFRRLAQHPGFLKHCCNGLP</sequence>
<dbReference type="PANTHER" id="PTHR44051">
    <property type="entry name" value="GLUTATHIONE S-TRANSFERASE-RELATED"/>
    <property type="match status" value="1"/>
</dbReference>
<dbReference type="PROSITE" id="PS50404">
    <property type="entry name" value="GST_NTER"/>
    <property type="match status" value="1"/>
</dbReference>
<dbReference type="Gene3D" id="1.20.1050.10">
    <property type="match status" value="1"/>
</dbReference>
<dbReference type="Proteomes" id="UP000199665">
    <property type="component" value="Unassembled WGS sequence"/>
</dbReference>
<comment type="caution">
    <text evidence="4">The sequence shown here is derived from an EMBL/GenBank/DDBJ whole genome shotgun (WGS) entry which is preliminary data.</text>
</comment>
<proteinExistence type="inferred from homology"/>
<dbReference type="EMBL" id="FNRV01000001">
    <property type="protein sequence ID" value="SEC30119.1"/>
    <property type="molecule type" value="Genomic_DNA"/>
</dbReference>
<gene>
    <name evidence="4" type="ORF">SAMN05216205_1983</name>
</gene>
<dbReference type="CDD" id="cd03047">
    <property type="entry name" value="GST_N_2"/>
    <property type="match status" value="1"/>
</dbReference>
<feature type="domain" description="GST C-terminal" evidence="3">
    <location>
        <begin position="91"/>
        <end position="222"/>
    </location>
</feature>
<evidence type="ECO:0000256" key="1">
    <source>
        <dbReference type="RuleBase" id="RU003494"/>
    </source>
</evidence>
<dbReference type="PANTHER" id="PTHR44051:SF19">
    <property type="entry name" value="DISULFIDE-BOND OXIDOREDUCTASE YFCG"/>
    <property type="match status" value="1"/>
</dbReference>
<dbReference type="InterPro" id="IPR004045">
    <property type="entry name" value="Glutathione_S-Trfase_N"/>
</dbReference>
<dbReference type="SFLD" id="SFLDG01150">
    <property type="entry name" value="Main.1:_Beta-like"/>
    <property type="match status" value="1"/>
</dbReference>
<reference evidence="4 5" key="1">
    <citation type="submission" date="2016-10" db="EMBL/GenBank/DDBJ databases">
        <authorList>
            <person name="Varghese N."/>
            <person name="Submissions S."/>
        </authorList>
    </citation>
    <scope>NUCLEOTIDE SEQUENCE [LARGE SCALE GENOMIC DNA]</scope>
    <source>
        <strain evidence="4 5">DSM 18327</strain>
    </source>
</reference>
<dbReference type="InterPro" id="IPR036249">
    <property type="entry name" value="Thioredoxin-like_sf"/>
</dbReference>
<evidence type="ECO:0000259" key="3">
    <source>
        <dbReference type="PROSITE" id="PS50405"/>
    </source>
</evidence>
<evidence type="ECO:0000313" key="5">
    <source>
        <dbReference type="Proteomes" id="UP000199665"/>
    </source>
</evidence>
<accession>A0ABY0XVD9</accession>
<evidence type="ECO:0000259" key="2">
    <source>
        <dbReference type="PROSITE" id="PS50404"/>
    </source>
</evidence>
<dbReference type="PROSITE" id="PS50405">
    <property type="entry name" value="GST_CTER"/>
    <property type="match status" value="1"/>
</dbReference>
<organism evidence="4 5">
    <name type="scientific">Pseudomonas mohnii</name>
    <dbReference type="NCBI Taxonomy" id="395600"/>
    <lineage>
        <taxon>Bacteria</taxon>
        <taxon>Pseudomonadati</taxon>
        <taxon>Pseudomonadota</taxon>
        <taxon>Gammaproteobacteria</taxon>
        <taxon>Pseudomonadales</taxon>
        <taxon>Pseudomonadaceae</taxon>
        <taxon>Pseudomonas</taxon>
    </lineage>
</organism>
<dbReference type="Pfam" id="PF00043">
    <property type="entry name" value="GST_C"/>
    <property type="match status" value="1"/>
</dbReference>
<dbReference type="InterPro" id="IPR036282">
    <property type="entry name" value="Glutathione-S-Trfase_C_sf"/>
</dbReference>
<dbReference type="SFLD" id="SFLDG00358">
    <property type="entry name" value="Main_(cytGST)"/>
    <property type="match status" value="1"/>
</dbReference>
<evidence type="ECO:0000313" key="4">
    <source>
        <dbReference type="EMBL" id="SEC30119.1"/>
    </source>
</evidence>
<feature type="domain" description="GST N-terminal" evidence="2">
    <location>
        <begin position="3"/>
        <end position="84"/>
    </location>
</feature>
<comment type="similarity">
    <text evidence="1">Belongs to the GST superfamily.</text>
</comment>
<name>A0ABY0XVD9_9PSED</name>
<dbReference type="SFLD" id="SFLDS00019">
    <property type="entry name" value="Glutathione_Transferase_(cytos"/>
    <property type="match status" value="1"/>
</dbReference>
<dbReference type="SUPFAM" id="SSF47616">
    <property type="entry name" value="GST C-terminal domain-like"/>
    <property type="match status" value="1"/>
</dbReference>
<dbReference type="InterPro" id="IPR004046">
    <property type="entry name" value="GST_C"/>
</dbReference>
<dbReference type="RefSeq" id="WP_090464543.1">
    <property type="nucleotide sequence ID" value="NZ_FNRV01000001.1"/>
</dbReference>
<dbReference type="Gene3D" id="3.40.30.10">
    <property type="entry name" value="Glutaredoxin"/>
    <property type="match status" value="1"/>
</dbReference>
<dbReference type="Pfam" id="PF02798">
    <property type="entry name" value="GST_N"/>
    <property type="match status" value="1"/>
</dbReference>
<keyword evidence="5" id="KW-1185">Reference proteome</keyword>
<protein>
    <submittedName>
        <fullName evidence="4">Glutathione S-transferase</fullName>
    </submittedName>
</protein>
<dbReference type="SUPFAM" id="SSF52833">
    <property type="entry name" value="Thioredoxin-like"/>
    <property type="match status" value="1"/>
</dbReference>
<dbReference type="InterPro" id="IPR010987">
    <property type="entry name" value="Glutathione-S-Trfase_C-like"/>
</dbReference>